<gene>
    <name evidence="8" type="primary">Mo06470</name>
    <name evidence="8" type="ORF">E5Q_06470</name>
</gene>
<organism evidence="8 9">
    <name type="scientific">Mixia osmundae (strain CBS 9802 / IAM 14324 / JCM 22182 / KY 12970)</name>
    <dbReference type="NCBI Taxonomy" id="764103"/>
    <lineage>
        <taxon>Eukaryota</taxon>
        <taxon>Fungi</taxon>
        <taxon>Dikarya</taxon>
        <taxon>Basidiomycota</taxon>
        <taxon>Pucciniomycotina</taxon>
        <taxon>Mixiomycetes</taxon>
        <taxon>Mixiales</taxon>
        <taxon>Mixiaceae</taxon>
        <taxon>Mixia</taxon>
    </lineage>
</organism>
<comment type="subcellular location">
    <subcellularLocation>
        <location evidence="1">Nucleus</location>
    </subcellularLocation>
</comment>
<dbReference type="OrthoDB" id="10256606at2759"/>
<proteinExistence type="inferred from homology"/>
<dbReference type="HOGENOM" id="CLU_073901_1_1_1"/>
<protein>
    <recommendedName>
        <fullName evidence="10">S1 motif domain-containing protein</fullName>
    </recommendedName>
</protein>
<comment type="similarity">
    <text evidence="2">Belongs to the eukaryotic RPB7/RPC8 RNA polymerase subunit family.</text>
</comment>
<dbReference type="Gene3D" id="3.30.1490.120">
    <property type="entry name" value="RNA polymerase Rpb7-like, N-terminal domain"/>
    <property type="match status" value="1"/>
</dbReference>
<name>G7EAA7_MIXOS</name>
<evidence type="ECO:0000259" key="6">
    <source>
        <dbReference type="Pfam" id="PF03876"/>
    </source>
</evidence>
<evidence type="ECO:0000256" key="1">
    <source>
        <dbReference type="ARBA" id="ARBA00004123"/>
    </source>
</evidence>
<keyword evidence="5" id="KW-0539">Nucleus</keyword>
<dbReference type="PANTHER" id="PTHR12709">
    <property type="entry name" value="DNA-DIRECTED RNA POLYMERASE II, III"/>
    <property type="match status" value="1"/>
</dbReference>
<dbReference type="Proteomes" id="UP000009131">
    <property type="component" value="Unassembled WGS sequence"/>
</dbReference>
<dbReference type="OMA" id="LGPTLWW"/>
<evidence type="ECO:0000256" key="4">
    <source>
        <dbReference type="ARBA" id="ARBA00023163"/>
    </source>
</evidence>
<dbReference type="Gene3D" id="2.40.50.140">
    <property type="entry name" value="Nucleic acid-binding proteins"/>
    <property type="match status" value="1"/>
</dbReference>
<dbReference type="eggNOG" id="KOG3297">
    <property type="taxonomic scope" value="Eukaryota"/>
</dbReference>
<sequence>MSKDTQAAITYEINRKYANNVVAGLGLCVTLYNIVDCSEGMVLYGDGKLYYKLVFDLVVFKPQVGEMLVGQVLSQSAEGIRVSLGFFDEIEIPKSLMMNNMNFDSTTPHGNYMLEYSNDEEPETTTKLYVLKGEAFAFKVNREIFEETGPKVAPKLVNAGNIGTSGSRGGAQDLIAPSGYKLQGSCDEEGTGPLRWWRP</sequence>
<evidence type="ECO:0000256" key="5">
    <source>
        <dbReference type="ARBA" id="ARBA00023242"/>
    </source>
</evidence>
<dbReference type="InterPro" id="IPR036898">
    <property type="entry name" value="RNA_pol_Rpb7-like_N_sf"/>
</dbReference>
<dbReference type="SUPFAM" id="SSF88798">
    <property type="entry name" value="N-terminal, heterodimerisation domain of RBP7 (RpoE)"/>
    <property type="match status" value="1"/>
</dbReference>
<evidence type="ECO:0000256" key="2">
    <source>
        <dbReference type="ARBA" id="ARBA00009307"/>
    </source>
</evidence>
<accession>G7EAA7</accession>
<keyword evidence="4" id="KW-0804">Transcription</keyword>
<dbReference type="InParanoid" id="G7EAA7"/>
<evidence type="ECO:0000313" key="9">
    <source>
        <dbReference type="Proteomes" id="UP000009131"/>
    </source>
</evidence>
<dbReference type="STRING" id="764103.G7EAA7"/>
<feature type="domain" description="RNA polymerase III subunit Rpc25" evidence="7">
    <location>
        <begin position="66"/>
        <end position="197"/>
    </location>
</feature>
<dbReference type="InterPro" id="IPR005576">
    <property type="entry name" value="Rpb7-like_N"/>
</dbReference>
<evidence type="ECO:0000313" key="8">
    <source>
        <dbReference type="EMBL" id="GAA99767.1"/>
    </source>
</evidence>
<evidence type="ECO:0000259" key="7">
    <source>
        <dbReference type="Pfam" id="PF08292"/>
    </source>
</evidence>
<reference evidence="8 9" key="2">
    <citation type="journal article" date="2012" name="Open Biol.">
        <title>Characteristics of nucleosomes and linker DNA regions on the genome of the basidiomycete Mixia osmundae revealed by mono- and dinucleosome mapping.</title>
        <authorList>
            <person name="Nishida H."/>
            <person name="Kondo S."/>
            <person name="Matsumoto T."/>
            <person name="Suzuki Y."/>
            <person name="Yoshikawa H."/>
            <person name="Taylor T.D."/>
            <person name="Sugiyama J."/>
        </authorList>
    </citation>
    <scope>NUCLEOTIDE SEQUENCE [LARGE SCALE GENOMIC DNA]</scope>
    <source>
        <strain evidence="9">CBS 9802 / IAM 14324 / JCM 22182 / KY 12970</strain>
    </source>
</reference>
<dbReference type="Pfam" id="PF08292">
    <property type="entry name" value="RNA_pol_Rbc25"/>
    <property type="match status" value="1"/>
</dbReference>
<keyword evidence="9" id="KW-1185">Reference proteome</keyword>
<keyword evidence="3" id="KW-0240">DNA-directed RNA polymerase</keyword>
<evidence type="ECO:0000256" key="3">
    <source>
        <dbReference type="ARBA" id="ARBA00022478"/>
    </source>
</evidence>
<reference evidence="8 9" key="1">
    <citation type="journal article" date="2011" name="J. Gen. Appl. Microbiol.">
        <title>Draft genome sequencing of the enigmatic basidiomycete Mixia osmundae.</title>
        <authorList>
            <person name="Nishida H."/>
            <person name="Nagatsuka Y."/>
            <person name="Sugiyama J."/>
        </authorList>
    </citation>
    <scope>NUCLEOTIDE SEQUENCE [LARGE SCALE GENOMIC DNA]</scope>
    <source>
        <strain evidence="9">CBS 9802 / IAM 14324 / JCM 22182 / KY 12970</strain>
    </source>
</reference>
<dbReference type="RefSeq" id="XP_014566431.1">
    <property type="nucleotide sequence ID" value="XM_014710945.1"/>
</dbReference>
<dbReference type="EMBL" id="BABT02000234">
    <property type="protein sequence ID" value="GAA99767.1"/>
    <property type="molecule type" value="Genomic_DNA"/>
</dbReference>
<evidence type="ECO:0008006" key="10">
    <source>
        <dbReference type="Google" id="ProtNLM"/>
    </source>
</evidence>
<dbReference type="InterPro" id="IPR012340">
    <property type="entry name" value="NA-bd_OB-fold"/>
</dbReference>
<dbReference type="PANTHER" id="PTHR12709:SF1">
    <property type="entry name" value="DNA-DIRECTED RNA POLYMERASE III SUBUNIT RPC8"/>
    <property type="match status" value="1"/>
</dbReference>
<dbReference type="InterPro" id="IPR013238">
    <property type="entry name" value="RNA_pol_III_Rbc25"/>
</dbReference>
<dbReference type="GO" id="GO:0006384">
    <property type="term" value="P:transcription initiation at RNA polymerase III promoter"/>
    <property type="evidence" value="ECO:0007669"/>
    <property type="project" value="TreeGrafter"/>
</dbReference>
<dbReference type="SUPFAM" id="SSF50249">
    <property type="entry name" value="Nucleic acid-binding proteins"/>
    <property type="match status" value="1"/>
</dbReference>
<comment type="caution">
    <text evidence="8">The sequence shown here is derived from an EMBL/GenBank/DDBJ whole genome shotgun (WGS) entry which is preliminary data.</text>
</comment>
<dbReference type="InterPro" id="IPR045113">
    <property type="entry name" value="Rpb7-like"/>
</dbReference>
<dbReference type="AlphaFoldDB" id="G7EAA7"/>
<dbReference type="FunCoup" id="G7EAA7">
    <property type="interactions" value="398"/>
</dbReference>
<dbReference type="GO" id="GO:0005666">
    <property type="term" value="C:RNA polymerase III complex"/>
    <property type="evidence" value="ECO:0007669"/>
    <property type="project" value="TreeGrafter"/>
</dbReference>
<dbReference type="Pfam" id="PF03876">
    <property type="entry name" value="SHS2_Rpb7-N"/>
    <property type="match status" value="1"/>
</dbReference>
<feature type="domain" description="RNA polymerase Rpb7-like N-terminal" evidence="6">
    <location>
        <begin position="1"/>
        <end position="47"/>
    </location>
</feature>